<organism evidence="2 3">
    <name type="scientific">Microbacterium sediminicola</name>
    <dbReference type="NCBI Taxonomy" id="415210"/>
    <lineage>
        <taxon>Bacteria</taxon>
        <taxon>Bacillati</taxon>
        <taxon>Actinomycetota</taxon>
        <taxon>Actinomycetes</taxon>
        <taxon>Micrococcales</taxon>
        <taxon>Microbacteriaceae</taxon>
        <taxon>Microbacterium</taxon>
    </lineage>
</organism>
<gene>
    <name evidence="2" type="ORF">GCM10009808_12190</name>
</gene>
<evidence type="ECO:0000313" key="3">
    <source>
        <dbReference type="Proteomes" id="UP001501690"/>
    </source>
</evidence>
<dbReference type="EMBL" id="BAAAPL010000001">
    <property type="protein sequence ID" value="GAA1696445.1"/>
    <property type="molecule type" value="Genomic_DNA"/>
</dbReference>
<dbReference type="InterPro" id="IPR057767">
    <property type="entry name" value="UGSC-like_dom"/>
</dbReference>
<protein>
    <recommendedName>
        <fullName evidence="1">UGSC-like domain-containing protein</fullName>
    </recommendedName>
</protein>
<name>A0ABN2I055_9MICO</name>
<accession>A0ABN2I055</accession>
<sequence length="201" mass="20841">MASVRVGVSYTEVEIMVAAIIDPTRGRVSVAASPHAEAVRRGSLGGLRVGLLGNTKRNAEQILDAVGACLQRRGAGQLVRRTKRQFAMPLPDDLVEELVRECDVVVIGVGDCGSCSASAVADGIALEAVGIPTAVVCTTEFATTSRAMAQLKGANDFPFLLTEHPISNLTAAQISARGEDLADDVANRLVTADSALTGTPA</sequence>
<proteinExistence type="predicted"/>
<keyword evidence="3" id="KW-1185">Reference proteome</keyword>
<dbReference type="InterPro" id="IPR049831">
    <property type="entry name" value="UGSC_seleno"/>
</dbReference>
<evidence type="ECO:0000313" key="2">
    <source>
        <dbReference type="EMBL" id="GAA1696445.1"/>
    </source>
</evidence>
<reference evidence="2 3" key="1">
    <citation type="journal article" date="2019" name="Int. J. Syst. Evol. Microbiol.">
        <title>The Global Catalogue of Microorganisms (GCM) 10K type strain sequencing project: providing services to taxonomists for standard genome sequencing and annotation.</title>
        <authorList>
            <consortium name="The Broad Institute Genomics Platform"/>
            <consortium name="The Broad Institute Genome Sequencing Center for Infectious Disease"/>
            <person name="Wu L."/>
            <person name="Ma J."/>
        </authorList>
    </citation>
    <scope>NUCLEOTIDE SEQUENCE [LARGE SCALE GENOMIC DNA]</scope>
    <source>
        <strain evidence="2 3">JCM 15577</strain>
    </source>
</reference>
<evidence type="ECO:0000259" key="1">
    <source>
        <dbReference type="Pfam" id="PF24696"/>
    </source>
</evidence>
<feature type="domain" description="UGSC-like" evidence="1">
    <location>
        <begin position="20"/>
        <end position="190"/>
    </location>
</feature>
<dbReference type="Pfam" id="PF24696">
    <property type="entry name" value="UGSC"/>
    <property type="match status" value="1"/>
</dbReference>
<dbReference type="Proteomes" id="UP001501690">
    <property type="component" value="Unassembled WGS sequence"/>
</dbReference>
<dbReference type="NCBIfam" id="NF041046">
    <property type="entry name" value="UGSC_fam"/>
    <property type="match status" value="1"/>
</dbReference>
<comment type="caution">
    <text evidence="2">The sequence shown here is derived from an EMBL/GenBank/DDBJ whole genome shotgun (WGS) entry which is preliminary data.</text>
</comment>